<proteinExistence type="predicted"/>
<evidence type="ECO:0000313" key="2">
    <source>
        <dbReference type="Proteomes" id="UP000316621"/>
    </source>
</evidence>
<name>A0A4Y7IEF6_PAPSO</name>
<reference evidence="1 2" key="1">
    <citation type="journal article" date="2018" name="Science">
        <title>The opium poppy genome and morphinan production.</title>
        <authorList>
            <person name="Guo L."/>
            <person name="Winzer T."/>
            <person name="Yang X."/>
            <person name="Li Y."/>
            <person name="Ning Z."/>
            <person name="He Z."/>
            <person name="Teodor R."/>
            <person name="Lu Y."/>
            <person name="Bowser T.A."/>
            <person name="Graham I.A."/>
            <person name="Ye K."/>
        </authorList>
    </citation>
    <scope>NUCLEOTIDE SEQUENCE [LARGE SCALE GENOMIC DNA]</scope>
    <source>
        <strain evidence="2">cv. HN1</strain>
        <tissue evidence="1">Leaves</tissue>
    </source>
</reference>
<accession>A0A4Y7IEF6</accession>
<organism evidence="1 2">
    <name type="scientific">Papaver somniferum</name>
    <name type="common">Opium poppy</name>
    <dbReference type="NCBI Taxonomy" id="3469"/>
    <lineage>
        <taxon>Eukaryota</taxon>
        <taxon>Viridiplantae</taxon>
        <taxon>Streptophyta</taxon>
        <taxon>Embryophyta</taxon>
        <taxon>Tracheophyta</taxon>
        <taxon>Spermatophyta</taxon>
        <taxon>Magnoliopsida</taxon>
        <taxon>Ranunculales</taxon>
        <taxon>Papaveraceae</taxon>
        <taxon>Papaveroideae</taxon>
        <taxon>Papaver</taxon>
    </lineage>
</organism>
<gene>
    <name evidence="1" type="ORF">C5167_040268</name>
</gene>
<dbReference type="AlphaFoldDB" id="A0A4Y7IEF6"/>
<protein>
    <submittedName>
        <fullName evidence="1">Uncharacterized protein</fullName>
    </submittedName>
</protein>
<sequence length="133" mass="15222">MLFKLCTQLSTLYLHNTEITIDILNQFEGWESFDECHRLKHQKQLDFIVGSYGEVLRSCFFLGREILGLLARSAEAAVAIRGNINPWTNCNDGLDQWLQFQLKLLMTKSWACSYYKTTLQVGLSALAANIENL</sequence>
<dbReference type="EMBL" id="CM010715">
    <property type="protein sequence ID" value="RZC47323.1"/>
    <property type="molecule type" value="Genomic_DNA"/>
</dbReference>
<dbReference type="Gramene" id="RZC47323">
    <property type="protein sequence ID" value="RZC47323"/>
    <property type="gene ID" value="C5167_040268"/>
</dbReference>
<evidence type="ECO:0000313" key="1">
    <source>
        <dbReference type="EMBL" id="RZC47323.1"/>
    </source>
</evidence>
<keyword evidence="2" id="KW-1185">Reference proteome</keyword>
<feature type="non-terminal residue" evidence="1">
    <location>
        <position position="133"/>
    </location>
</feature>
<dbReference type="Proteomes" id="UP000316621">
    <property type="component" value="Chromosome 1"/>
</dbReference>